<feature type="domain" description="TFIIS N-terminal" evidence="4">
    <location>
        <begin position="346"/>
        <end position="426"/>
    </location>
</feature>
<sequence length="534" mass="60238">MDKKEKKGGKDKGDKKAKKDKKDGKDKDKKSKKEKKRRDNDDLSDEFENPAAKLPVEETQASKTKDKDMEEELFGNLEDEEENKNAPLPVKHAPQDDTEALMEQVEEQVERNKQKDSGKKAKKEKKLKKDKDKNKKDKSAKKDKKRQEAAFIDVPSNVVEHPEPEMQIPPAVDKDLDDEDDDIFEKFDLGAENLQFDDSEHFSDRAPSSVQFNVNSSGGLAAGSSPGRTRRARSASPSPGSVGKRRRRSATLPAPEEEAEPEPLVAKWAQVMESIKPRRGLVIKDEEAHVFVEGFVKKMEAIAAEDLEDFQQGKPMLKKLQMLPEAREVMEKFQFSDAFIAYGGCKILAVWLQNLPNGQLPSVHIRSVLLECMERLPITKDALRDAGEPRLGQVVAKLQTHPEETPRNRKRARGLVQRWLRQIMIPDEMDTLEGFLAEGDKVGSIPRPPPETEESLALQEEESAKRLHPAVPVIQGKEYVIQPISTAQPVAREKPAKDTYQGKLDEVLKVMARPNKRSWKPYSVSIAGRQLNAE</sequence>
<dbReference type="PROSITE" id="PS51319">
    <property type="entry name" value="TFIIS_N"/>
    <property type="match status" value="1"/>
</dbReference>
<dbReference type="Gene3D" id="1.20.930.10">
    <property type="entry name" value="Conserved domain common to transcription factors TFIIS, elongin A, CRSP70"/>
    <property type="match status" value="1"/>
</dbReference>
<dbReference type="PANTHER" id="PTHR46010">
    <property type="entry name" value="PROTEIN IWS1 HOMOLOG"/>
    <property type="match status" value="1"/>
</dbReference>
<dbReference type="OrthoDB" id="21124at2759"/>
<protein>
    <submittedName>
        <fullName evidence="5">IWS1 protein</fullName>
    </submittedName>
</protein>
<accession>A0A813BZJ9</accession>
<feature type="compositionally biased region" description="Acidic residues" evidence="3">
    <location>
        <begin position="69"/>
        <end position="82"/>
    </location>
</feature>
<dbReference type="GO" id="GO:0005634">
    <property type="term" value="C:nucleus"/>
    <property type="evidence" value="ECO:0007669"/>
    <property type="project" value="UniProtKB-SubCell"/>
</dbReference>
<evidence type="ECO:0000256" key="2">
    <source>
        <dbReference type="PROSITE-ProRule" id="PRU00649"/>
    </source>
</evidence>
<feature type="compositionally biased region" description="Low complexity" evidence="3">
    <location>
        <begin position="216"/>
        <end position="227"/>
    </location>
</feature>
<evidence type="ECO:0000313" key="6">
    <source>
        <dbReference type="Proteomes" id="UP000601435"/>
    </source>
</evidence>
<comment type="similarity">
    <text evidence="1">Belongs to the IWS1 family.</text>
</comment>
<dbReference type="InterPro" id="IPR035441">
    <property type="entry name" value="TFIIS/LEDGF_dom_sf"/>
</dbReference>
<organism evidence="5 6">
    <name type="scientific">Symbiodinium necroappetens</name>
    <dbReference type="NCBI Taxonomy" id="1628268"/>
    <lineage>
        <taxon>Eukaryota</taxon>
        <taxon>Sar</taxon>
        <taxon>Alveolata</taxon>
        <taxon>Dinophyceae</taxon>
        <taxon>Suessiales</taxon>
        <taxon>Symbiodiniaceae</taxon>
        <taxon>Symbiodinium</taxon>
    </lineage>
</organism>
<dbReference type="EMBL" id="CAJNJA010083919">
    <property type="protein sequence ID" value="CAE7935999.1"/>
    <property type="molecule type" value="Genomic_DNA"/>
</dbReference>
<feature type="region of interest" description="Disordered" evidence="3">
    <location>
        <begin position="1"/>
        <end position="262"/>
    </location>
</feature>
<feature type="compositionally biased region" description="Basic and acidic residues" evidence="3">
    <location>
        <begin position="127"/>
        <end position="137"/>
    </location>
</feature>
<comment type="subcellular location">
    <subcellularLocation>
        <location evidence="2">Nucleus</location>
    </subcellularLocation>
</comment>
<dbReference type="GO" id="GO:0016973">
    <property type="term" value="P:poly(A)+ mRNA export from nucleus"/>
    <property type="evidence" value="ECO:0007669"/>
    <property type="project" value="TreeGrafter"/>
</dbReference>
<keyword evidence="2" id="KW-0539">Nucleus</keyword>
<dbReference type="Proteomes" id="UP000601435">
    <property type="component" value="Unassembled WGS sequence"/>
</dbReference>
<feature type="compositionally biased region" description="Basic and acidic residues" evidence="3">
    <location>
        <begin position="20"/>
        <end position="41"/>
    </location>
</feature>
<feature type="compositionally biased region" description="Polar residues" evidence="3">
    <location>
        <begin position="206"/>
        <end position="215"/>
    </location>
</feature>
<reference evidence="5" key="1">
    <citation type="submission" date="2021-02" db="EMBL/GenBank/DDBJ databases">
        <authorList>
            <person name="Dougan E. K."/>
            <person name="Rhodes N."/>
            <person name="Thang M."/>
            <person name="Chan C."/>
        </authorList>
    </citation>
    <scope>NUCLEOTIDE SEQUENCE</scope>
</reference>
<keyword evidence="6" id="KW-1185">Reference proteome</keyword>
<feature type="compositionally biased region" description="Acidic residues" evidence="3">
    <location>
        <begin position="96"/>
        <end position="107"/>
    </location>
</feature>
<dbReference type="InterPro" id="IPR051037">
    <property type="entry name" value="RNAPII_TF_IWS1"/>
</dbReference>
<comment type="caution">
    <text evidence="5">The sequence shown here is derived from an EMBL/GenBank/DDBJ whole genome shotgun (WGS) entry which is preliminary data.</text>
</comment>
<feature type="compositionally biased region" description="Basic and acidic residues" evidence="3">
    <location>
        <begin position="108"/>
        <end position="119"/>
    </location>
</feature>
<name>A0A813BZJ9_9DINO</name>
<dbReference type="InterPro" id="IPR017923">
    <property type="entry name" value="TFIIS_N"/>
</dbReference>
<gene>
    <name evidence="5" type="primary">IWS1</name>
    <name evidence="5" type="ORF">SNEC2469_LOCUS32760</name>
</gene>
<evidence type="ECO:0000259" key="4">
    <source>
        <dbReference type="PROSITE" id="PS51319"/>
    </source>
</evidence>
<evidence type="ECO:0000256" key="1">
    <source>
        <dbReference type="ARBA" id="ARBA00037992"/>
    </source>
</evidence>
<evidence type="ECO:0000313" key="5">
    <source>
        <dbReference type="EMBL" id="CAE7935999.1"/>
    </source>
</evidence>
<feature type="compositionally biased region" description="Basic and acidic residues" evidence="3">
    <location>
        <begin position="1"/>
        <end position="14"/>
    </location>
</feature>
<evidence type="ECO:0000256" key="3">
    <source>
        <dbReference type="SAM" id="MobiDB-lite"/>
    </source>
</evidence>
<dbReference type="AlphaFoldDB" id="A0A813BZJ9"/>
<dbReference type="PANTHER" id="PTHR46010:SF1">
    <property type="entry name" value="PROTEIN IWS1 HOMOLOG"/>
    <property type="match status" value="1"/>
</dbReference>
<dbReference type="Pfam" id="PF08711">
    <property type="entry name" value="Med26"/>
    <property type="match status" value="1"/>
</dbReference>
<proteinExistence type="inferred from homology"/>